<comment type="caution">
    <text evidence="2">The sequence shown here is derived from an EMBL/GenBank/DDBJ whole genome shotgun (WGS) entry which is preliminary data.</text>
</comment>
<evidence type="ECO:0000313" key="2">
    <source>
        <dbReference type="EMBL" id="NMB91550.1"/>
    </source>
</evidence>
<evidence type="ECO:0008006" key="4">
    <source>
        <dbReference type="Google" id="ProtNLM"/>
    </source>
</evidence>
<dbReference type="EMBL" id="JAAZNV010000006">
    <property type="protein sequence ID" value="NMB91550.1"/>
    <property type="molecule type" value="Genomic_DNA"/>
</dbReference>
<sequence>MKPSKITIMPPEKMTEAALKRRLKTTLTWIVAITVCFLLGIFVFAPQVGSFFGFFSKHRNEEAYKPTAKPTAPVFTNAPEAVNTETISLSGKALSGTTIKIYVNGPEKSSTVTGSDGVFNFVDIKLTSGKNMLFAKAIDSKGNESDTSEYLIINYDKESPKIDINSPDDGDTVKNLNKRIEITGKVNEKATITINGKTAVQKPDLSFDFWLGTDEGTVKIKIVVIDTAGNKTEKEITVKYVKG</sequence>
<dbReference type="Pfam" id="PF09136">
    <property type="entry name" value="Glucodextran_B"/>
    <property type="match status" value="1"/>
</dbReference>
<reference evidence="2 3" key="1">
    <citation type="journal article" date="2020" name="Biotechnol. Biofuels">
        <title>New insights from the biogas microbiome by comprehensive genome-resolved metagenomics of nearly 1600 species originating from multiple anaerobic digesters.</title>
        <authorList>
            <person name="Campanaro S."/>
            <person name="Treu L."/>
            <person name="Rodriguez-R L.M."/>
            <person name="Kovalovszki A."/>
            <person name="Ziels R.M."/>
            <person name="Maus I."/>
            <person name="Zhu X."/>
            <person name="Kougias P.G."/>
            <person name="Basile A."/>
            <person name="Luo G."/>
            <person name="Schluter A."/>
            <person name="Konstantinidis K.T."/>
            <person name="Angelidaki I."/>
        </authorList>
    </citation>
    <scope>NUCLEOTIDE SEQUENCE [LARGE SCALE GENOMIC DNA]</scope>
    <source>
        <strain evidence="2">AS27yjCOA_202</strain>
    </source>
</reference>
<dbReference type="Gene3D" id="2.60.40.10">
    <property type="entry name" value="Immunoglobulins"/>
    <property type="match status" value="2"/>
</dbReference>
<keyword evidence="1" id="KW-0812">Transmembrane</keyword>
<keyword evidence="1" id="KW-0472">Membrane</keyword>
<evidence type="ECO:0000256" key="1">
    <source>
        <dbReference type="SAM" id="Phobius"/>
    </source>
</evidence>
<dbReference type="InterPro" id="IPR013783">
    <property type="entry name" value="Ig-like_fold"/>
</dbReference>
<keyword evidence="1" id="KW-1133">Transmembrane helix</keyword>
<gene>
    <name evidence="2" type="ORF">GYA37_01725</name>
</gene>
<evidence type="ECO:0000313" key="3">
    <source>
        <dbReference type="Proteomes" id="UP000590542"/>
    </source>
</evidence>
<name>A0A7X9HSU1_UNCKA</name>
<organism evidence="2 3">
    <name type="scientific">candidate division WWE3 bacterium</name>
    <dbReference type="NCBI Taxonomy" id="2053526"/>
    <lineage>
        <taxon>Bacteria</taxon>
        <taxon>Katanobacteria</taxon>
    </lineage>
</organism>
<feature type="transmembrane region" description="Helical" evidence="1">
    <location>
        <begin position="29"/>
        <end position="55"/>
    </location>
</feature>
<accession>A0A7X9HSU1</accession>
<dbReference type="AlphaFoldDB" id="A0A7X9HSU1"/>
<protein>
    <recommendedName>
        <fullName evidence="4">Bacterial Ig domain-containing protein</fullName>
    </recommendedName>
</protein>
<proteinExistence type="predicted"/>
<dbReference type="Proteomes" id="UP000590542">
    <property type="component" value="Unassembled WGS sequence"/>
</dbReference>